<feature type="non-terminal residue" evidence="1">
    <location>
        <position position="386"/>
    </location>
</feature>
<comment type="caution">
    <text evidence="1">The sequence shown here is derived from an EMBL/GenBank/DDBJ whole genome shotgun (WGS) entry which is preliminary data.</text>
</comment>
<reference evidence="1" key="1">
    <citation type="submission" date="2021-06" db="EMBL/GenBank/DDBJ databases">
        <authorList>
            <person name="Kallberg Y."/>
            <person name="Tangrot J."/>
            <person name="Rosling A."/>
        </authorList>
    </citation>
    <scope>NUCLEOTIDE SEQUENCE</scope>
    <source>
        <strain evidence="1">AU212A</strain>
    </source>
</reference>
<keyword evidence="2" id="KW-1185">Reference proteome</keyword>
<dbReference type="Proteomes" id="UP000789860">
    <property type="component" value="Unassembled WGS sequence"/>
</dbReference>
<dbReference type="EMBL" id="CAJVPM010007583">
    <property type="protein sequence ID" value="CAG8547102.1"/>
    <property type="molecule type" value="Genomic_DNA"/>
</dbReference>
<proteinExistence type="predicted"/>
<gene>
    <name evidence="1" type="ORF">SCALOS_LOCUS5049</name>
</gene>
<evidence type="ECO:0000313" key="1">
    <source>
        <dbReference type="EMBL" id="CAG8547102.1"/>
    </source>
</evidence>
<protein>
    <submittedName>
        <fullName evidence="1">5017_t:CDS:1</fullName>
    </submittedName>
</protein>
<name>A0ACA9LS18_9GLOM</name>
<accession>A0ACA9LS18</accession>
<evidence type="ECO:0000313" key="2">
    <source>
        <dbReference type="Proteomes" id="UP000789860"/>
    </source>
</evidence>
<organism evidence="1 2">
    <name type="scientific">Scutellospora calospora</name>
    <dbReference type="NCBI Taxonomy" id="85575"/>
    <lineage>
        <taxon>Eukaryota</taxon>
        <taxon>Fungi</taxon>
        <taxon>Fungi incertae sedis</taxon>
        <taxon>Mucoromycota</taxon>
        <taxon>Glomeromycotina</taxon>
        <taxon>Glomeromycetes</taxon>
        <taxon>Diversisporales</taxon>
        <taxon>Gigasporaceae</taxon>
        <taxon>Scutellospora</taxon>
    </lineage>
</organism>
<sequence>MLIDDANENSKVIQMDSSSDAEGEGYTEDDAKSDNEEDDENDKKSNEGSKEDKNKDKDDDKDEDVNKDKDEDEGNDERNIKRQSSITQDTKFDKIEINPTKKIATLKNNQSEIILEPINSVEIWKSSINIKFPKLERVSRKQFNQDPYPILGYFANFQPTKKKDILTSNKLKVSNQYHELLAFERELSVIAPFYDKNSTIKKDDYYKSLLKYLKELSILRKTSIVQFDPTQINSELALEYENLRLSNSDNSLDLQDQIMLLRCIPQVSQDLRVSNCSKHNTSDKKVQIFTTLMSMCYQSIFDCNITTYNIEVSRRMSLQFLYKFELAYNYLIECVKKYTTHEKGTTCANQVRSLLTGKESLSNMFNINQSNNSFNIKQVIDRNSFK</sequence>